<dbReference type="EMBL" id="BRYB01003750">
    <property type="protein sequence ID" value="GMI19992.1"/>
    <property type="molecule type" value="Genomic_DNA"/>
</dbReference>
<evidence type="ECO:0008006" key="3">
    <source>
        <dbReference type="Google" id="ProtNLM"/>
    </source>
</evidence>
<evidence type="ECO:0000313" key="1">
    <source>
        <dbReference type="EMBL" id="GMI19992.1"/>
    </source>
</evidence>
<protein>
    <recommendedName>
        <fullName evidence="3">Mannose-1-phosphate guanylyltransferase</fullName>
    </recommendedName>
</protein>
<gene>
    <name evidence="1" type="ORF">TeGR_g3224</name>
</gene>
<dbReference type="InterPro" id="IPR050484">
    <property type="entry name" value="Transf_Hexapept/Carb_Anhydrase"/>
</dbReference>
<keyword evidence="2" id="KW-1185">Reference proteome</keyword>
<comment type="caution">
    <text evidence="1">The sequence shown here is derived from an EMBL/GenBank/DDBJ whole genome shotgun (WGS) entry which is preliminary data.</text>
</comment>
<accession>A0ABQ6M5S9</accession>
<dbReference type="Pfam" id="PF14602">
    <property type="entry name" value="Hexapep_2"/>
    <property type="match status" value="1"/>
</dbReference>
<organism evidence="1 2">
    <name type="scientific">Tetraparma gracilis</name>
    <dbReference type="NCBI Taxonomy" id="2962635"/>
    <lineage>
        <taxon>Eukaryota</taxon>
        <taxon>Sar</taxon>
        <taxon>Stramenopiles</taxon>
        <taxon>Ochrophyta</taxon>
        <taxon>Bolidophyceae</taxon>
        <taxon>Parmales</taxon>
        <taxon>Triparmaceae</taxon>
        <taxon>Tetraparma</taxon>
    </lineage>
</organism>
<dbReference type="PANTHER" id="PTHR13061:SF29">
    <property type="entry name" value="GAMMA CARBONIC ANHYDRASE-LIKE 1, MITOCHONDRIAL-RELATED"/>
    <property type="match status" value="1"/>
</dbReference>
<name>A0ABQ6M5S9_9STRA</name>
<dbReference type="Proteomes" id="UP001165060">
    <property type="component" value="Unassembled WGS sequence"/>
</dbReference>
<reference evidence="1 2" key="1">
    <citation type="journal article" date="2023" name="Commun. Biol.">
        <title>Genome analysis of Parmales, the sister group of diatoms, reveals the evolutionary specialization of diatoms from phago-mixotrophs to photoautotrophs.</title>
        <authorList>
            <person name="Ban H."/>
            <person name="Sato S."/>
            <person name="Yoshikawa S."/>
            <person name="Yamada K."/>
            <person name="Nakamura Y."/>
            <person name="Ichinomiya M."/>
            <person name="Sato N."/>
            <person name="Blanc-Mathieu R."/>
            <person name="Endo H."/>
            <person name="Kuwata A."/>
            <person name="Ogata H."/>
        </authorList>
    </citation>
    <scope>NUCLEOTIDE SEQUENCE [LARGE SCALE GENOMIC DNA]</scope>
</reference>
<dbReference type="InterPro" id="IPR001451">
    <property type="entry name" value="Hexapep"/>
</dbReference>
<evidence type="ECO:0000313" key="2">
    <source>
        <dbReference type="Proteomes" id="UP001165060"/>
    </source>
</evidence>
<dbReference type="CDD" id="cd04645">
    <property type="entry name" value="LbH_gamma_CA_like"/>
    <property type="match status" value="1"/>
</dbReference>
<dbReference type="Gene3D" id="2.160.10.10">
    <property type="entry name" value="Hexapeptide repeat proteins"/>
    <property type="match status" value="1"/>
</dbReference>
<dbReference type="InterPro" id="IPR011004">
    <property type="entry name" value="Trimer_LpxA-like_sf"/>
</dbReference>
<proteinExistence type="predicted"/>
<dbReference type="PANTHER" id="PTHR13061">
    <property type="entry name" value="DYNACTIN SUBUNIT P25"/>
    <property type="match status" value="1"/>
</dbReference>
<dbReference type="SUPFAM" id="SSF51161">
    <property type="entry name" value="Trimeric LpxA-like enzymes"/>
    <property type="match status" value="1"/>
</dbReference>
<sequence length="314" mass="33371">MPRAPHLPPTLLETVRHNFARALRETGQALDRVGMRGITASQGEGKVVNALGASHRTRLKNEWDWAAPEEVEVFDLSLSRHRTKMPVFAAGAPSLPPGDDADGSLPFVAPCASLIGNVTVARNASVWYGAVVRGDFHVKKQRDELLPLEEAGVGVTIGEGTNIQDNAVITSDPRSGSACVIGERVTVGHSASIIGASVGDNVLVGMGAIISPGAVVEPRSFIAAGTQVRAGQVVKEGELWGGVPARKLKDLSEKQKTQLFYQADQYVLLSKKHKHCMELGGVEKGLRIERSEIDAEASAAAAIEALDEPAKLKQ</sequence>
<dbReference type="InterPro" id="IPR047324">
    <property type="entry name" value="LbH_gamma_CA-like"/>
</dbReference>